<dbReference type="SUPFAM" id="SSF53850">
    <property type="entry name" value="Periplasmic binding protein-like II"/>
    <property type="match status" value="1"/>
</dbReference>
<feature type="transmembrane region" description="Helical" evidence="1">
    <location>
        <begin position="611"/>
        <end position="634"/>
    </location>
</feature>
<proteinExistence type="predicted"/>
<dbReference type="SUPFAM" id="SSF55073">
    <property type="entry name" value="Nucleotide cyclase"/>
    <property type="match status" value="1"/>
</dbReference>
<dbReference type="InterPro" id="IPR006059">
    <property type="entry name" value="SBP"/>
</dbReference>
<reference evidence="3" key="1">
    <citation type="journal article" date="2020" name="bioRxiv">
        <title>Comparative genomics of Chlamydomonas.</title>
        <authorList>
            <person name="Craig R.J."/>
            <person name="Hasan A.R."/>
            <person name="Ness R.W."/>
            <person name="Keightley P.D."/>
        </authorList>
    </citation>
    <scope>NUCLEOTIDE SEQUENCE</scope>
    <source>
        <strain evidence="3">CCAP 11/173</strain>
    </source>
</reference>
<gene>
    <name evidence="3" type="ORF">HYH02_010815</name>
</gene>
<dbReference type="PANTHER" id="PTHR43081:SF1">
    <property type="entry name" value="ADENYLATE CYCLASE, TERMINAL-DIFFERENTIATION SPECIFIC"/>
    <property type="match status" value="1"/>
</dbReference>
<dbReference type="Gene3D" id="3.30.70.1230">
    <property type="entry name" value="Nucleotide cyclase"/>
    <property type="match status" value="1"/>
</dbReference>
<accession>A0A835W5Y2</accession>
<evidence type="ECO:0000313" key="3">
    <source>
        <dbReference type="EMBL" id="KAG2438359.1"/>
    </source>
</evidence>
<feature type="signal peptide" evidence="2">
    <location>
        <begin position="1"/>
        <end position="18"/>
    </location>
</feature>
<dbReference type="PANTHER" id="PTHR43081">
    <property type="entry name" value="ADENYLATE CYCLASE, TERMINAL-DIFFERENTIATION SPECIFIC-RELATED"/>
    <property type="match status" value="1"/>
</dbReference>
<dbReference type="InterPro" id="IPR050697">
    <property type="entry name" value="Adenylyl/Guanylyl_Cyclase_3/4"/>
</dbReference>
<keyword evidence="2" id="KW-0732">Signal</keyword>
<dbReference type="AlphaFoldDB" id="A0A835W5Y2"/>
<dbReference type="EMBL" id="JAEHOD010000043">
    <property type="protein sequence ID" value="KAG2438359.1"/>
    <property type="molecule type" value="Genomic_DNA"/>
</dbReference>
<dbReference type="Pfam" id="PF01547">
    <property type="entry name" value="SBP_bac_1"/>
    <property type="match status" value="1"/>
</dbReference>
<dbReference type="Proteomes" id="UP000613740">
    <property type="component" value="Unassembled WGS sequence"/>
</dbReference>
<keyword evidence="1" id="KW-0812">Transmembrane</keyword>
<evidence type="ECO:0000256" key="2">
    <source>
        <dbReference type="SAM" id="SignalP"/>
    </source>
</evidence>
<evidence type="ECO:0008006" key="5">
    <source>
        <dbReference type="Google" id="ProtNLM"/>
    </source>
</evidence>
<evidence type="ECO:0000256" key="1">
    <source>
        <dbReference type="SAM" id="Phobius"/>
    </source>
</evidence>
<feature type="chain" id="PRO_5032434069" description="Guanylate cyclase domain-containing protein" evidence="2">
    <location>
        <begin position="19"/>
        <end position="840"/>
    </location>
</feature>
<dbReference type="InterPro" id="IPR029787">
    <property type="entry name" value="Nucleotide_cyclase"/>
</dbReference>
<evidence type="ECO:0000313" key="4">
    <source>
        <dbReference type="Proteomes" id="UP000613740"/>
    </source>
</evidence>
<dbReference type="Gene3D" id="3.40.190.10">
    <property type="entry name" value="Periplasmic binding protein-like II"/>
    <property type="match status" value="2"/>
</dbReference>
<protein>
    <recommendedName>
        <fullName evidence="5">Guanylate cyclase domain-containing protein</fullName>
    </recommendedName>
</protein>
<organism evidence="3 4">
    <name type="scientific">Chlamydomonas schloesseri</name>
    <dbReference type="NCBI Taxonomy" id="2026947"/>
    <lineage>
        <taxon>Eukaryota</taxon>
        <taxon>Viridiplantae</taxon>
        <taxon>Chlorophyta</taxon>
        <taxon>core chlorophytes</taxon>
        <taxon>Chlorophyceae</taxon>
        <taxon>CS clade</taxon>
        <taxon>Chlamydomonadales</taxon>
        <taxon>Chlamydomonadaceae</taxon>
        <taxon>Chlamydomonas</taxon>
    </lineage>
</organism>
<keyword evidence="1" id="KW-0472">Membrane</keyword>
<comment type="caution">
    <text evidence="3">The sequence shown here is derived from an EMBL/GenBank/DDBJ whole genome shotgun (WGS) entry which is preliminary data.</text>
</comment>
<name>A0A835W5Y2_9CHLO</name>
<keyword evidence="1" id="KW-1133">Transmembrane helix</keyword>
<sequence length="840" mass="88575">MQGTLLLVLSVLSAFVTAQSESSVFDSAFLECAAKGRAEGQAKGGGCGWDIISLHAIKCLVEGQWAETGLATESGKPRSLTAAGTRVSATNVLAEISSSIATRASIPFNWSLVDVTIAEQFFSNDIRGKPAFNAYVLTAAQAGDLVSEPYHVAQDLTRLLPRAPALAWSSYLPFYRERAAVFDGKVVGIPAQGYAVHLYYRRDLFSAAGLRPPRTWDEAIAIARRFNGTDLDGDGAANDYGMCMWQPATCFSGSQPLAAVLSAMALARGDVGGMWFNPATMKSLVNTAAWPRALQTLSQLAAYSAPMAPKADTDCAYQPLFGQGRCAMAIGSPIQFKYDSLEVPVVPGQRPSRVRGRIGVAELPGSPVVLDWETDTMQPCDPARCPFAVPISTSDLMLLGSAPALTNTGSSSSSSSSGGSSKGAGVVTWINVAPYTSVTGTVVYINAWSPPQEQFAVFVLVAQALRPENSWSLVASPVNFGPTRTQHLDPANRGRWLAYGYHEADLDAFLSATASSLASRNIASDLRSASAKNYTLVLLRAVAQVAAGKPVATVVDVTRAAYDAIFAPSDITVIGASYRASIYYGSSVDASPSPTTPAPTSSSSSAGSAAVLVPALVASLGGLVLLLGLGIAVWRLQRHRNHWLVRRIRHIVPPGVGPNTTLTVTDIMDSTLLWESLPADVMDVALHLHHDCLRRLATVCGGYESMTEGDSFIFAYHSAQAALLFCLTAQDELPHLDWPEQLLQHESCQPLWAIEVVKPPPRSLPVQSPKRRGGIGLALGLGPSASLARKAAARFAQQQQAASGIHRPRRAQLGASAAATAGAIGTCSAADGARSAGTPA</sequence>
<keyword evidence="4" id="KW-1185">Reference proteome</keyword>
<dbReference type="OrthoDB" id="2021138at2759"/>